<name>A0A371IXP7_9FIRM</name>
<dbReference type="OrthoDB" id="9797178at2"/>
<proteinExistence type="predicted"/>
<dbReference type="PANTHER" id="PTHR43617:SF2">
    <property type="entry name" value="UPF0039 PROTEIN SLL0451"/>
    <property type="match status" value="1"/>
</dbReference>
<dbReference type="Pfam" id="PF00583">
    <property type="entry name" value="Acetyltransf_1"/>
    <property type="match status" value="1"/>
</dbReference>
<dbReference type="Gene3D" id="3.40.630.30">
    <property type="match status" value="1"/>
</dbReference>
<evidence type="ECO:0000313" key="3">
    <source>
        <dbReference type="Proteomes" id="UP000215694"/>
    </source>
</evidence>
<dbReference type="EMBL" id="NOJY02000095">
    <property type="protein sequence ID" value="RDY25241.1"/>
    <property type="molecule type" value="Genomic_DNA"/>
</dbReference>
<dbReference type="SUPFAM" id="SSF55729">
    <property type="entry name" value="Acyl-CoA N-acyltransferases (Nat)"/>
    <property type="match status" value="1"/>
</dbReference>
<dbReference type="PROSITE" id="PS51186">
    <property type="entry name" value="GNAT"/>
    <property type="match status" value="1"/>
</dbReference>
<dbReference type="InterPro" id="IPR050276">
    <property type="entry name" value="MshD_Acetyltransferase"/>
</dbReference>
<evidence type="ECO:0000259" key="1">
    <source>
        <dbReference type="PROSITE" id="PS51186"/>
    </source>
</evidence>
<keyword evidence="2" id="KW-0808">Transferase</keyword>
<dbReference type="CDD" id="cd04301">
    <property type="entry name" value="NAT_SF"/>
    <property type="match status" value="1"/>
</dbReference>
<keyword evidence="3" id="KW-1185">Reference proteome</keyword>
<dbReference type="InterPro" id="IPR016181">
    <property type="entry name" value="Acyl_CoA_acyltransferase"/>
</dbReference>
<protein>
    <submittedName>
        <fullName evidence="2">N-acetyltransferase</fullName>
    </submittedName>
</protein>
<accession>A0A371IXP7</accession>
<dbReference type="GO" id="GO:0016747">
    <property type="term" value="F:acyltransferase activity, transferring groups other than amino-acyl groups"/>
    <property type="evidence" value="ECO:0007669"/>
    <property type="project" value="InterPro"/>
</dbReference>
<reference evidence="2 3" key="1">
    <citation type="journal article" date="2017" name="Genome Announc.">
        <title>Draft Genome Sequence of Romboutsia weinsteinii sp. nov. Strain CCRI-19649(T) Isolated from Surface Water.</title>
        <authorList>
            <person name="Maheux A.F."/>
            <person name="Boudreau D.K."/>
            <person name="Berube E."/>
            <person name="Boissinot M."/>
            <person name="Cantin P."/>
            <person name="Raymond F."/>
            <person name="Corbeil J."/>
            <person name="Omar R.F."/>
            <person name="Bergeron M.G."/>
        </authorList>
    </citation>
    <scope>NUCLEOTIDE SEQUENCE [LARGE SCALE GENOMIC DNA]</scope>
    <source>
        <strain evidence="2 3">CCRI-19649</strain>
    </source>
</reference>
<dbReference type="RefSeq" id="WP_094367166.1">
    <property type="nucleotide sequence ID" value="NZ_NOJY02000095.1"/>
</dbReference>
<sequence length="173" mass="19525">MIIVKEIKEDYREVESIVEMAFKSEEHSDGNEHNLVAKLRDSKEFVEELSLVAKEEGKIIGHILLTKIKIKSDNDEYESLALAPLSVHPKYQGMGIGRKLIEASFDKAKELGFRSVIVLGHENYYPKFGFEAANKYSIRAPFEVPENVFMAKELVKNGLKGISGTVIYSDAFL</sequence>
<dbReference type="PANTHER" id="PTHR43617">
    <property type="entry name" value="L-AMINO ACID N-ACETYLTRANSFERASE"/>
    <property type="match status" value="1"/>
</dbReference>
<gene>
    <name evidence="2" type="ORF">CHL78_019250</name>
</gene>
<evidence type="ECO:0000313" key="2">
    <source>
        <dbReference type="EMBL" id="RDY25241.1"/>
    </source>
</evidence>
<comment type="caution">
    <text evidence="2">The sequence shown here is derived from an EMBL/GenBank/DDBJ whole genome shotgun (WGS) entry which is preliminary data.</text>
</comment>
<dbReference type="AlphaFoldDB" id="A0A371IXP7"/>
<feature type="domain" description="N-acetyltransferase" evidence="1">
    <location>
        <begin position="2"/>
        <end position="155"/>
    </location>
</feature>
<dbReference type="InterPro" id="IPR000182">
    <property type="entry name" value="GNAT_dom"/>
</dbReference>
<dbReference type="Proteomes" id="UP000215694">
    <property type="component" value="Unassembled WGS sequence"/>
</dbReference>
<organism evidence="2 3">
    <name type="scientific">Romboutsia weinsteinii</name>
    <dbReference type="NCBI Taxonomy" id="2020949"/>
    <lineage>
        <taxon>Bacteria</taxon>
        <taxon>Bacillati</taxon>
        <taxon>Bacillota</taxon>
        <taxon>Clostridia</taxon>
        <taxon>Peptostreptococcales</taxon>
        <taxon>Peptostreptococcaceae</taxon>
        <taxon>Romboutsia</taxon>
    </lineage>
</organism>